<proteinExistence type="predicted"/>
<feature type="region of interest" description="Disordered" evidence="1">
    <location>
        <begin position="1"/>
        <end position="34"/>
    </location>
</feature>
<feature type="compositionally biased region" description="Polar residues" evidence="1">
    <location>
        <begin position="1"/>
        <end position="13"/>
    </location>
</feature>
<feature type="region of interest" description="Disordered" evidence="1">
    <location>
        <begin position="49"/>
        <end position="71"/>
    </location>
</feature>
<accession>A0A8H8D1G4</accession>
<gene>
    <name evidence="2" type="ORF">I7I52_07023</name>
</gene>
<evidence type="ECO:0000256" key="1">
    <source>
        <dbReference type="SAM" id="MobiDB-lite"/>
    </source>
</evidence>
<dbReference type="Proteomes" id="UP000670092">
    <property type="component" value="Unassembled WGS sequence"/>
</dbReference>
<dbReference type="EMBL" id="JAEVHI010000003">
    <property type="protein sequence ID" value="KAG5296388.1"/>
    <property type="molecule type" value="Genomic_DNA"/>
</dbReference>
<reference evidence="2 3" key="1">
    <citation type="submission" date="2021-01" db="EMBL/GenBank/DDBJ databases">
        <title>Chromosome-level genome assembly of a human fungal pathogen reveals clustering of transcriptionally co-regulated genes.</title>
        <authorList>
            <person name="Voorhies M."/>
            <person name="Cohen S."/>
            <person name="Shea T.P."/>
            <person name="Petrus S."/>
            <person name="Munoz J.F."/>
            <person name="Poplawski S."/>
            <person name="Goldman W.E."/>
            <person name="Michael T."/>
            <person name="Cuomo C.A."/>
            <person name="Sil A."/>
            <person name="Beyhan S."/>
        </authorList>
    </citation>
    <scope>NUCLEOTIDE SEQUENCE [LARGE SCALE GENOMIC DNA]</scope>
    <source>
        <strain evidence="2 3">G184AR</strain>
    </source>
</reference>
<sequence>MPASPPWSSTAQPSARVRPLHPVQPVPTTKLPPICHPITASMHRRWRNGMVPPMRCTTPQTPAPQVFPKHR</sequence>
<name>A0A8H8D1G4_AJECA</name>
<dbReference type="AlphaFoldDB" id="A0A8H8D1G4"/>
<organism evidence="2 3">
    <name type="scientific">Ajellomyces capsulatus</name>
    <name type="common">Darling's disease fungus</name>
    <name type="synonym">Histoplasma capsulatum</name>
    <dbReference type="NCBI Taxonomy" id="5037"/>
    <lineage>
        <taxon>Eukaryota</taxon>
        <taxon>Fungi</taxon>
        <taxon>Dikarya</taxon>
        <taxon>Ascomycota</taxon>
        <taxon>Pezizomycotina</taxon>
        <taxon>Eurotiomycetes</taxon>
        <taxon>Eurotiomycetidae</taxon>
        <taxon>Onygenales</taxon>
        <taxon>Ajellomycetaceae</taxon>
        <taxon>Histoplasma</taxon>
    </lineage>
</organism>
<dbReference type="VEuPathDB" id="FungiDB:I7I52_07023"/>
<evidence type="ECO:0000313" key="3">
    <source>
        <dbReference type="Proteomes" id="UP000670092"/>
    </source>
</evidence>
<evidence type="ECO:0000313" key="2">
    <source>
        <dbReference type="EMBL" id="KAG5296388.1"/>
    </source>
</evidence>
<protein>
    <submittedName>
        <fullName evidence="2">Uncharacterized protein</fullName>
    </submittedName>
</protein>
<comment type="caution">
    <text evidence="2">The sequence shown here is derived from an EMBL/GenBank/DDBJ whole genome shotgun (WGS) entry which is preliminary data.</text>
</comment>